<dbReference type="SUPFAM" id="SSF46785">
    <property type="entry name" value="Winged helix' DNA-binding domain"/>
    <property type="match status" value="1"/>
</dbReference>
<evidence type="ECO:0000259" key="1">
    <source>
        <dbReference type="Pfam" id="PF09397"/>
    </source>
</evidence>
<reference evidence="2 3" key="1">
    <citation type="submission" date="2023-05" db="EMBL/GenBank/DDBJ databases">
        <title>The complete genome of Acinetobacter sp. nov KCTC 92772.</title>
        <authorList>
            <person name="Zhou G."/>
        </authorList>
    </citation>
    <scope>NUCLEOTIDE SEQUENCE [LARGE SCALE GENOMIC DNA]</scope>
    <source>
        <strain evidence="2 3">KCTC 92772</strain>
    </source>
</reference>
<dbReference type="Pfam" id="PF09397">
    <property type="entry name" value="FtsK_gamma"/>
    <property type="match status" value="1"/>
</dbReference>
<dbReference type="EMBL" id="CP125669">
    <property type="protein sequence ID" value="WHP06506.1"/>
    <property type="molecule type" value="Genomic_DNA"/>
</dbReference>
<proteinExistence type="predicted"/>
<dbReference type="InterPro" id="IPR036388">
    <property type="entry name" value="WH-like_DNA-bd_sf"/>
</dbReference>
<protein>
    <submittedName>
        <fullName evidence="2">DNA translocase FtsK</fullName>
    </submittedName>
</protein>
<dbReference type="Proteomes" id="UP001229836">
    <property type="component" value="Chromosome"/>
</dbReference>
<evidence type="ECO:0000313" key="2">
    <source>
        <dbReference type="EMBL" id="WHP06506.1"/>
    </source>
</evidence>
<accession>A0ABY8S4Y4</accession>
<dbReference type="InterPro" id="IPR018541">
    <property type="entry name" value="Ftsk_gamma"/>
</dbReference>
<organism evidence="2 3">
    <name type="scientific">Acinetobacter corruptisaponis</name>
    <dbReference type="NCBI Taxonomy" id="3045147"/>
    <lineage>
        <taxon>Bacteria</taxon>
        <taxon>Pseudomonadati</taxon>
        <taxon>Pseudomonadota</taxon>
        <taxon>Gammaproteobacteria</taxon>
        <taxon>Moraxellales</taxon>
        <taxon>Moraxellaceae</taxon>
        <taxon>Acinetobacter</taxon>
    </lineage>
</organism>
<keyword evidence="3" id="KW-1185">Reference proteome</keyword>
<dbReference type="RefSeq" id="WP_283268068.1">
    <property type="nucleotide sequence ID" value="NZ_CP125669.1"/>
</dbReference>
<dbReference type="InterPro" id="IPR036390">
    <property type="entry name" value="WH_DNA-bd_sf"/>
</dbReference>
<feature type="domain" description="FtsK gamma" evidence="1">
    <location>
        <begin position="3"/>
        <end position="49"/>
    </location>
</feature>
<name>A0ABY8S4Y4_9GAMM</name>
<dbReference type="Gene3D" id="1.10.10.10">
    <property type="entry name" value="Winged helix-like DNA-binding domain superfamily/Winged helix DNA-binding domain"/>
    <property type="match status" value="1"/>
</dbReference>
<sequence length="64" mass="7432">MKNNEELLQQAILFAKELDYISVSGLQRKFLIGYQQANKLLECLIETKICAVDFTPHYGHLVYK</sequence>
<evidence type="ECO:0000313" key="3">
    <source>
        <dbReference type="Proteomes" id="UP001229836"/>
    </source>
</evidence>
<gene>
    <name evidence="2" type="ORF">QLH32_03300</name>
</gene>